<feature type="domain" description="Glycosyl transferase family 1" evidence="1">
    <location>
        <begin position="176"/>
        <end position="318"/>
    </location>
</feature>
<sequence length="350" mass="40986">MDKRIKILYTIPNFKTAGSQYVLLSLFNKIDKTLFDPYICVEKFPENIPNVFPIDRRLTFEFTGNKKKDIIGLRKILKENSIDILHSWDYKSNYLEPLACRFSNVKYLYTKKNNAWSKRWKLKSLLANHIAYDNPEMKKRFFDSFLFGKKITFIPHGVDTEVFRPLEKMLRQTFNIGCIGNIGINKNQLFIVEALKDLPENVVLHLYGNEEEEYRKLLDKHIFKYNLKNRVQFHGFIENKELPEFFRNLDVFMLASFQEGMPVSILEALACGVPVLSSDSGGGAKYLLDSESIFSLKDTSELVEKTMKIYNLEEEEREVLAAKRVQTIQENHSLEKEVRAYEALYKKLTQ</sequence>
<dbReference type="Pfam" id="PF00534">
    <property type="entry name" value="Glycos_transf_1"/>
    <property type="match status" value="1"/>
</dbReference>
<dbReference type="RefSeq" id="WP_068762020.1">
    <property type="nucleotide sequence ID" value="NZ_LXIE01000022.1"/>
</dbReference>
<dbReference type="Proteomes" id="UP000077552">
    <property type="component" value="Unassembled WGS sequence"/>
</dbReference>
<keyword evidence="4" id="KW-1185">Reference proteome</keyword>
<evidence type="ECO:0008006" key="5">
    <source>
        <dbReference type="Google" id="ProtNLM"/>
    </source>
</evidence>
<protein>
    <recommendedName>
        <fullName evidence="5">Glycosyl transferase family 1 domain-containing protein</fullName>
    </recommendedName>
</protein>
<evidence type="ECO:0000259" key="1">
    <source>
        <dbReference type="Pfam" id="PF00534"/>
    </source>
</evidence>
<dbReference type="STRING" id="1385699.A7A78_12985"/>
<dbReference type="PANTHER" id="PTHR12526">
    <property type="entry name" value="GLYCOSYLTRANSFERASE"/>
    <property type="match status" value="1"/>
</dbReference>
<accession>A0A1A9LCW9</accession>
<evidence type="ECO:0000313" key="3">
    <source>
        <dbReference type="EMBL" id="OAD91209.1"/>
    </source>
</evidence>
<dbReference type="SUPFAM" id="SSF53756">
    <property type="entry name" value="UDP-Glycosyltransferase/glycogen phosphorylase"/>
    <property type="match status" value="1"/>
</dbReference>
<dbReference type="AlphaFoldDB" id="A0A1A9LCW9"/>
<dbReference type="InterPro" id="IPR028098">
    <property type="entry name" value="Glyco_trans_4-like_N"/>
</dbReference>
<dbReference type="PANTHER" id="PTHR12526:SF637">
    <property type="entry name" value="GLYCOSYLTRANSFERASE EPSF-RELATED"/>
    <property type="match status" value="1"/>
</dbReference>
<proteinExistence type="predicted"/>
<dbReference type="OrthoDB" id="7560678at2"/>
<dbReference type="InterPro" id="IPR001296">
    <property type="entry name" value="Glyco_trans_1"/>
</dbReference>
<reference evidence="3 4" key="1">
    <citation type="submission" date="2016-05" db="EMBL/GenBank/DDBJ databases">
        <title>Genome sequencing of Vitellibacter soesokkakensis RSSK-12.</title>
        <authorList>
            <person name="Thevarajoo S."/>
            <person name="Selvaratnam C."/>
            <person name="Goh K.M."/>
            <person name="Chan K.-G."/>
            <person name="Chong C.S."/>
        </authorList>
    </citation>
    <scope>NUCLEOTIDE SEQUENCE [LARGE SCALE GENOMIC DNA]</scope>
    <source>
        <strain evidence="3 4">RSSK-12</strain>
    </source>
</reference>
<dbReference type="Gene3D" id="3.40.50.2000">
    <property type="entry name" value="Glycogen Phosphorylase B"/>
    <property type="match status" value="2"/>
</dbReference>
<evidence type="ECO:0000259" key="2">
    <source>
        <dbReference type="Pfam" id="PF13439"/>
    </source>
</evidence>
<gene>
    <name evidence="3" type="ORF">A7A78_12985</name>
</gene>
<name>A0A1A9LCW9_9FLAO</name>
<dbReference type="CDD" id="cd03801">
    <property type="entry name" value="GT4_PimA-like"/>
    <property type="match status" value="1"/>
</dbReference>
<organism evidence="3 4">
    <name type="scientific">Aequorivita soesokkakensis</name>
    <dbReference type="NCBI Taxonomy" id="1385699"/>
    <lineage>
        <taxon>Bacteria</taxon>
        <taxon>Pseudomonadati</taxon>
        <taxon>Bacteroidota</taxon>
        <taxon>Flavobacteriia</taxon>
        <taxon>Flavobacteriales</taxon>
        <taxon>Flavobacteriaceae</taxon>
        <taxon>Aequorivita</taxon>
    </lineage>
</organism>
<feature type="domain" description="Glycosyltransferase subfamily 4-like N-terminal" evidence="2">
    <location>
        <begin position="42"/>
        <end position="161"/>
    </location>
</feature>
<dbReference type="EMBL" id="LXIE01000022">
    <property type="protein sequence ID" value="OAD91209.1"/>
    <property type="molecule type" value="Genomic_DNA"/>
</dbReference>
<dbReference type="GO" id="GO:0016757">
    <property type="term" value="F:glycosyltransferase activity"/>
    <property type="evidence" value="ECO:0007669"/>
    <property type="project" value="InterPro"/>
</dbReference>
<dbReference type="Pfam" id="PF13439">
    <property type="entry name" value="Glyco_transf_4"/>
    <property type="match status" value="1"/>
</dbReference>
<evidence type="ECO:0000313" key="4">
    <source>
        <dbReference type="Proteomes" id="UP000077552"/>
    </source>
</evidence>
<comment type="caution">
    <text evidence="3">The sequence shown here is derived from an EMBL/GenBank/DDBJ whole genome shotgun (WGS) entry which is preliminary data.</text>
</comment>